<name>A0A183J1G2_9BILA</name>
<dbReference type="InterPro" id="IPR011009">
    <property type="entry name" value="Kinase-like_dom_sf"/>
</dbReference>
<feature type="domain" description="Protein kinase" evidence="5">
    <location>
        <begin position="1"/>
        <end position="170"/>
    </location>
</feature>
<dbReference type="InterPro" id="IPR057380">
    <property type="entry name" value="UBA_SIK1/2/3"/>
</dbReference>
<evidence type="ECO:0000313" key="6">
    <source>
        <dbReference type="EMBL" id="VDP25200.1"/>
    </source>
</evidence>
<evidence type="ECO:0000313" key="7">
    <source>
        <dbReference type="Proteomes" id="UP000270296"/>
    </source>
</evidence>
<evidence type="ECO:0000313" key="8">
    <source>
        <dbReference type="WBParaSite" id="SBAD_0001005901-mRNA-1"/>
    </source>
</evidence>
<dbReference type="PROSITE" id="PS00108">
    <property type="entry name" value="PROTEIN_KINASE_ST"/>
    <property type="match status" value="1"/>
</dbReference>
<dbReference type="FunFam" id="1.10.510.10:FF:000571">
    <property type="entry name" value="Maternal embryonic leucine zipper kinase"/>
    <property type="match status" value="1"/>
</dbReference>
<dbReference type="AlphaFoldDB" id="A0A183J1G2"/>
<dbReference type="SMART" id="SM00220">
    <property type="entry name" value="S_TKc"/>
    <property type="match status" value="1"/>
</dbReference>
<reference evidence="6 7" key="2">
    <citation type="submission" date="2018-11" db="EMBL/GenBank/DDBJ databases">
        <authorList>
            <consortium name="Pathogen Informatics"/>
        </authorList>
    </citation>
    <scope>NUCLEOTIDE SEQUENCE [LARGE SCALE GENOMIC DNA]</scope>
</reference>
<dbReference type="OrthoDB" id="193931at2759"/>
<accession>A0A183J1G2</accession>
<dbReference type="GO" id="GO:0005524">
    <property type="term" value="F:ATP binding"/>
    <property type="evidence" value="ECO:0007669"/>
    <property type="project" value="UniProtKB-KW"/>
</dbReference>
<gene>
    <name evidence="6" type="ORF">SBAD_LOCUS9710</name>
</gene>
<dbReference type="PANTHER" id="PTHR24346">
    <property type="entry name" value="MAP/MICROTUBULE AFFINITY-REGULATING KINASE"/>
    <property type="match status" value="1"/>
</dbReference>
<comment type="cofactor">
    <cofactor evidence="1">
        <name>Mg(2+)</name>
        <dbReference type="ChEBI" id="CHEBI:18420"/>
    </cofactor>
</comment>
<dbReference type="CDD" id="cd14338">
    <property type="entry name" value="UBA_SIK"/>
    <property type="match status" value="1"/>
</dbReference>
<dbReference type="GO" id="GO:0005737">
    <property type="term" value="C:cytoplasm"/>
    <property type="evidence" value="ECO:0007669"/>
    <property type="project" value="TreeGrafter"/>
</dbReference>
<keyword evidence="3" id="KW-0067">ATP-binding</keyword>
<evidence type="ECO:0000256" key="2">
    <source>
        <dbReference type="ARBA" id="ARBA00022741"/>
    </source>
</evidence>
<evidence type="ECO:0000256" key="4">
    <source>
        <dbReference type="SAM" id="MobiDB-lite"/>
    </source>
</evidence>
<feature type="region of interest" description="Disordered" evidence="4">
    <location>
        <begin position="298"/>
        <end position="317"/>
    </location>
</feature>
<dbReference type="Pfam" id="PF00069">
    <property type="entry name" value="Pkinase"/>
    <property type="match status" value="1"/>
</dbReference>
<keyword evidence="7" id="KW-1185">Reference proteome</keyword>
<evidence type="ECO:0000256" key="3">
    <source>
        <dbReference type="ARBA" id="ARBA00022840"/>
    </source>
</evidence>
<dbReference type="PANTHER" id="PTHR24346:SF74">
    <property type="entry name" value="PROTEIN KINASE DOMAIN-CONTAINING PROTEIN"/>
    <property type="match status" value="1"/>
</dbReference>
<dbReference type="InterPro" id="IPR000719">
    <property type="entry name" value="Prot_kinase_dom"/>
</dbReference>
<keyword evidence="2" id="KW-0547">Nucleotide-binding</keyword>
<dbReference type="Pfam" id="PF23312">
    <property type="entry name" value="UBA_SIK3"/>
    <property type="match status" value="1"/>
</dbReference>
<evidence type="ECO:0000256" key="1">
    <source>
        <dbReference type="ARBA" id="ARBA00001946"/>
    </source>
</evidence>
<proteinExistence type="predicted"/>
<organism evidence="8">
    <name type="scientific">Soboliphyme baturini</name>
    <dbReference type="NCBI Taxonomy" id="241478"/>
    <lineage>
        <taxon>Eukaryota</taxon>
        <taxon>Metazoa</taxon>
        <taxon>Ecdysozoa</taxon>
        <taxon>Nematoda</taxon>
        <taxon>Enoplea</taxon>
        <taxon>Dorylaimia</taxon>
        <taxon>Dioctophymatida</taxon>
        <taxon>Dioctophymatoidea</taxon>
        <taxon>Soboliphymatidae</taxon>
        <taxon>Soboliphyme</taxon>
    </lineage>
</organism>
<dbReference type="Proteomes" id="UP000270296">
    <property type="component" value="Unassembled WGS sequence"/>
</dbReference>
<feature type="compositionally biased region" description="Low complexity" evidence="4">
    <location>
        <begin position="301"/>
        <end position="317"/>
    </location>
</feature>
<dbReference type="GO" id="GO:0035556">
    <property type="term" value="P:intracellular signal transduction"/>
    <property type="evidence" value="ECO:0007669"/>
    <property type="project" value="TreeGrafter"/>
</dbReference>
<dbReference type="Gene3D" id="1.10.510.10">
    <property type="entry name" value="Transferase(Phosphotransferase) domain 1"/>
    <property type="match status" value="1"/>
</dbReference>
<evidence type="ECO:0000259" key="5">
    <source>
        <dbReference type="PROSITE" id="PS50011"/>
    </source>
</evidence>
<dbReference type="WBParaSite" id="SBAD_0001005901-mRNA-1">
    <property type="protein sequence ID" value="SBAD_0001005901-mRNA-1"/>
    <property type="gene ID" value="SBAD_0001005901"/>
</dbReference>
<dbReference type="InterPro" id="IPR008271">
    <property type="entry name" value="Ser/Thr_kinase_AS"/>
</dbReference>
<reference evidence="8" key="1">
    <citation type="submission" date="2016-06" db="UniProtKB">
        <authorList>
            <consortium name="WormBaseParasite"/>
        </authorList>
    </citation>
    <scope>IDENTIFICATION</scope>
</reference>
<dbReference type="GO" id="GO:0000226">
    <property type="term" value="P:microtubule cytoskeleton organization"/>
    <property type="evidence" value="ECO:0007669"/>
    <property type="project" value="TreeGrafter"/>
</dbReference>
<dbReference type="PROSITE" id="PS50011">
    <property type="entry name" value="PROTEIN_KINASE_DOM"/>
    <property type="match status" value="1"/>
</dbReference>
<dbReference type="GO" id="GO:0050321">
    <property type="term" value="F:tau-protein kinase activity"/>
    <property type="evidence" value="ECO:0007669"/>
    <property type="project" value="TreeGrafter"/>
</dbReference>
<dbReference type="SUPFAM" id="SSF56112">
    <property type="entry name" value="Protein kinase-like (PK-like)"/>
    <property type="match status" value="1"/>
</dbReference>
<protein>
    <submittedName>
        <fullName evidence="8">Protein kinase domain-containing protein</fullName>
    </submittedName>
</protein>
<sequence length="671" mass="74996">NQASSLYYFLYFYSRIVSLDYIAGNGRLSEKDARLKFRQIVSAVEYCHKLNIVHRDLKTENLLLDSNFNIKIADFGFSNFYKAGQELNTFCGSPPYAAPESLGVVLYVLVCGALPFDAPNLHALRNKVLLGRFRVPYFLSPDCENLIRKMLVINPLKRLSISGIKAHVWWVVDSDTAIWSFVPEIGIQPESAVPGMPFGKEWSEKVLQLMCSLGIDVNKTKESLQTESFDNFTAIYLMLLERCRTRNVVCRESRFVHSAGDSPGRPPLTMEEVRLNPAFNQTVDCGTVWSISGRSPHLFQSPSTSSSGSTSSDSRTSSVETCGPCGRYAGFSPCSSSINESFEFDSGSLPSDCAVSTNVSNYYLPSGDVTCSHSSSGSVTDWPFESYEFQGESEIVSSNTVAAALVASTKSDLRDDLSFVSLCIPQPFPDISATNSTTFLTTGQQFLQKEFHASDTKMFDRENLLFPTNLHRSMKARGVTDLNKEASCSFKQFHGHRKSEFPEAMRDNGSSELYCRSSRHSTFVVRRRQLFPKHVSLPDNSKLHDHVIAPQFNTVTSEADTGNVMVFSGTFQQYTSSECRSYDDSTSYQKQRIHLSHQKRGTNLPKSSRHPMLPQFCYQLAQKPPLVSANDEPRNERSPDAANFNVTPLSSIADFAVSTERDHEESMDMDM</sequence>
<dbReference type="EMBL" id="UZAM01013063">
    <property type="protein sequence ID" value="VDP25200.1"/>
    <property type="molecule type" value="Genomic_DNA"/>
</dbReference>